<sequence length="59" mass="6825">MRKASQKVVDVDKREYIDIIGQDFQSWPEKTAHENGPLPGSREPFRVIDELRSMDSLHA</sequence>
<name>A0A455SLS8_9CHLR</name>
<proteinExistence type="predicted"/>
<organism evidence="1">
    <name type="scientific">Thermosporothrix sp. COM3</name>
    <dbReference type="NCBI Taxonomy" id="2490863"/>
    <lineage>
        <taxon>Bacteria</taxon>
        <taxon>Bacillati</taxon>
        <taxon>Chloroflexota</taxon>
        <taxon>Ktedonobacteria</taxon>
        <taxon>Ktedonobacterales</taxon>
        <taxon>Thermosporotrichaceae</taxon>
        <taxon>Thermosporothrix</taxon>
    </lineage>
</organism>
<gene>
    <name evidence="1" type="ORF">KTC_30790</name>
</gene>
<accession>A0A455SLS8</accession>
<evidence type="ECO:0000313" key="1">
    <source>
        <dbReference type="EMBL" id="BBH88328.1"/>
    </source>
</evidence>
<dbReference type="EMBL" id="AP019376">
    <property type="protein sequence ID" value="BBH88328.1"/>
    <property type="molecule type" value="Genomic_DNA"/>
</dbReference>
<dbReference type="AlphaFoldDB" id="A0A455SLS8"/>
<protein>
    <submittedName>
        <fullName evidence="1">Uncharacterized protein</fullName>
    </submittedName>
</protein>
<reference evidence="1" key="1">
    <citation type="submission" date="2018-12" db="EMBL/GenBank/DDBJ databases">
        <title>Novel natural products biosynthetic potential of the class Ktedonobacteria.</title>
        <authorList>
            <person name="Zheng Y."/>
            <person name="Saitou A."/>
            <person name="Wang C.M."/>
            <person name="Toyoda A."/>
            <person name="Minakuchi Y."/>
            <person name="Sekiguchi Y."/>
            <person name="Ueda K."/>
            <person name="Takano H."/>
            <person name="Sakai Y."/>
            <person name="Yokota A."/>
            <person name="Yabe S."/>
        </authorList>
    </citation>
    <scope>NUCLEOTIDE SEQUENCE</scope>
    <source>
        <strain evidence="1">COM3</strain>
    </source>
</reference>